<evidence type="ECO:0000313" key="7">
    <source>
        <dbReference type="Proteomes" id="UP000711047"/>
    </source>
</evidence>
<name>A0ABX2DJ93_9BACL</name>
<evidence type="ECO:0000256" key="3">
    <source>
        <dbReference type="ARBA" id="ARBA00022801"/>
    </source>
</evidence>
<dbReference type="EC" id="3.2.1.26" evidence="2"/>
<proteinExistence type="inferred from homology"/>
<dbReference type="InterPro" id="IPR051214">
    <property type="entry name" value="GH32_Enzymes"/>
</dbReference>
<dbReference type="RefSeq" id="WP_173128571.1">
    <property type="nucleotide sequence ID" value="NZ_JABMKX010000002.1"/>
</dbReference>
<keyword evidence="3" id="KW-0378">Hydrolase</keyword>
<dbReference type="Proteomes" id="UP000711047">
    <property type="component" value="Unassembled WGS sequence"/>
</dbReference>
<evidence type="ECO:0000313" key="6">
    <source>
        <dbReference type="EMBL" id="NQX44647.1"/>
    </source>
</evidence>
<dbReference type="EMBL" id="JABMKX010000002">
    <property type="protein sequence ID" value="NQX44647.1"/>
    <property type="molecule type" value="Genomic_DNA"/>
</dbReference>
<evidence type="ECO:0000256" key="2">
    <source>
        <dbReference type="ARBA" id="ARBA00012758"/>
    </source>
</evidence>
<sequence length="478" mass="55346">MKGSRHIFFMPEKERVPMPGTDVCGDFMPFYHEGVYYLFYLYKFCIYYTTTKDFVSYTDPEPALICGSPEDQHWHIGTGSVIHRDGVFHFYFSAFNEGHKDIEGKFEQVLMRATSTDLRSWTFDPDFFVTPDVEHYGNLHWRDPHAFWNEEAGFYWLAVTATEKDELLHRSSCTHIMTSPDLNEWTHSKKLYAPRMFDSQECHDFFKIGDKWYMIFSNLTRWWETRYRMSDSPDGPWITPSFDDMFDGRAFYAAKTVTDGERHYLVGWQGIRMNMDDNAKYQWGGSVLVHELVQRPDGTLGVMPVPAVEQSFDRPLVLDPEVHLGEWSGTTRITGIERYGFGWQELVQLPQQALLQVDVDWKPGTGAFGWMLHTGGDKLEQWCQVRIEPERGRLLFDRSNKFHDDYHYIEERPISLKAGEPVRIKVIISGNIIVAYANDVALAARAYDFPTGGAGLFIENGEAVFTNVEIRGNVEATL</sequence>
<comment type="similarity">
    <text evidence="1">Belongs to the glycosyl hydrolase 32 family.</text>
</comment>
<dbReference type="Pfam" id="PF00251">
    <property type="entry name" value="Glyco_hydro_32N"/>
    <property type="match status" value="1"/>
</dbReference>
<dbReference type="Gene3D" id="2.115.10.20">
    <property type="entry name" value="Glycosyl hydrolase domain, family 43"/>
    <property type="match status" value="1"/>
</dbReference>
<protein>
    <recommendedName>
        <fullName evidence="2">beta-fructofuranosidase</fullName>
        <ecNumber evidence="2">3.2.1.26</ecNumber>
    </recommendedName>
</protein>
<evidence type="ECO:0000256" key="4">
    <source>
        <dbReference type="ARBA" id="ARBA00023295"/>
    </source>
</evidence>
<dbReference type="InterPro" id="IPR023296">
    <property type="entry name" value="Glyco_hydro_beta-prop_sf"/>
</dbReference>
<accession>A0ABX2DJ93</accession>
<organism evidence="6 7">
    <name type="scientific">Paenibacillus tritici</name>
    <dbReference type="NCBI Taxonomy" id="1873425"/>
    <lineage>
        <taxon>Bacteria</taxon>
        <taxon>Bacillati</taxon>
        <taxon>Bacillota</taxon>
        <taxon>Bacilli</taxon>
        <taxon>Bacillales</taxon>
        <taxon>Paenibacillaceae</taxon>
        <taxon>Paenibacillus</taxon>
    </lineage>
</organism>
<dbReference type="PANTHER" id="PTHR43101:SF1">
    <property type="entry name" value="BETA-FRUCTOSIDASE"/>
    <property type="match status" value="1"/>
</dbReference>
<dbReference type="PANTHER" id="PTHR43101">
    <property type="entry name" value="BETA-FRUCTOSIDASE"/>
    <property type="match status" value="1"/>
</dbReference>
<dbReference type="Gene3D" id="2.60.120.560">
    <property type="entry name" value="Exo-inulinase, domain 1"/>
    <property type="match status" value="1"/>
</dbReference>
<reference evidence="6 7" key="1">
    <citation type="submission" date="2020-05" db="EMBL/GenBank/DDBJ databases">
        <title>Paenibacillus glebae, sp. nov., Paenibacillus humi sp. nov., Paenibacillus pedi sp. nov., Paenibacillus terrestris sp. nov. and Paenibacillus terricola sp. nov., isolated from a forest top soil sample.</title>
        <authorList>
            <person name="Qi S."/>
            <person name="Carlier A."/>
            <person name="Cnockaert M."/>
            <person name="Vandamme P."/>
        </authorList>
    </citation>
    <scope>NUCLEOTIDE SEQUENCE [LARGE SCALE GENOMIC DNA]</scope>
    <source>
        <strain evidence="6 7">LMG 29502</strain>
    </source>
</reference>
<evidence type="ECO:0000259" key="5">
    <source>
        <dbReference type="Pfam" id="PF00251"/>
    </source>
</evidence>
<comment type="caution">
    <text evidence="6">The sequence shown here is derived from an EMBL/GenBank/DDBJ whole genome shotgun (WGS) entry which is preliminary data.</text>
</comment>
<dbReference type="InterPro" id="IPR001362">
    <property type="entry name" value="Glyco_hydro_32"/>
</dbReference>
<feature type="domain" description="Glycosyl hydrolase family 32 N-terminal" evidence="5">
    <location>
        <begin position="29"/>
        <end position="286"/>
    </location>
</feature>
<keyword evidence="4" id="KW-0326">Glycosidase</keyword>
<dbReference type="CDD" id="cd08995">
    <property type="entry name" value="GH32_EcAec43-like"/>
    <property type="match status" value="1"/>
</dbReference>
<dbReference type="InterPro" id="IPR013148">
    <property type="entry name" value="Glyco_hydro_32_N"/>
</dbReference>
<keyword evidence="7" id="KW-1185">Reference proteome</keyword>
<gene>
    <name evidence="6" type="ORF">HQN87_04825</name>
</gene>
<evidence type="ECO:0000256" key="1">
    <source>
        <dbReference type="ARBA" id="ARBA00009902"/>
    </source>
</evidence>
<dbReference type="SMART" id="SM00640">
    <property type="entry name" value="Glyco_32"/>
    <property type="match status" value="1"/>
</dbReference>
<dbReference type="SUPFAM" id="SSF75005">
    <property type="entry name" value="Arabinanase/levansucrase/invertase"/>
    <property type="match status" value="1"/>
</dbReference>